<protein>
    <recommendedName>
        <fullName evidence="9">Methylated-DNA--protein-cysteine methyltransferase</fullName>
        <ecNumber evidence="9">2.1.1.63</ecNumber>
    </recommendedName>
    <alternativeName>
        <fullName evidence="9">6-O-methylguanine-DNA methyltransferase</fullName>
        <shortName evidence="9">MGMT</shortName>
    </alternativeName>
    <alternativeName>
        <fullName evidence="9">O-6-methylguanine-DNA-alkyltransferase</fullName>
    </alternativeName>
</protein>
<evidence type="ECO:0000256" key="3">
    <source>
        <dbReference type="ARBA" id="ARBA00022490"/>
    </source>
</evidence>
<evidence type="ECO:0000313" key="12">
    <source>
        <dbReference type="EMBL" id="MCA9726839.1"/>
    </source>
</evidence>
<evidence type="ECO:0000256" key="6">
    <source>
        <dbReference type="ARBA" id="ARBA00022763"/>
    </source>
</evidence>
<dbReference type="NCBIfam" id="TIGR00589">
    <property type="entry name" value="ogt"/>
    <property type="match status" value="1"/>
</dbReference>
<keyword evidence="7 9" id="KW-0234">DNA repair</keyword>
<dbReference type="HAMAP" id="MF_00772">
    <property type="entry name" value="OGT"/>
    <property type="match status" value="1"/>
</dbReference>
<reference evidence="12" key="2">
    <citation type="journal article" date="2021" name="Microbiome">
        <title>Successional dynamics and alternative stable states in a saline activated sludge microbial community over 9 years.</title>
        <authorList>
            <person name="Wang Y."/>
            <person name="Ye J."/>
            <person name="Ju F."/>
            <person name="Liu L."/>
            <person name="Boyd J.A."/>
            <person name="Deng Y."/>
            <person name="Parks D.H."/>
            <person name="Jiang X."/>
            <person name="Yin X."/>
            <person name="Woodcroft B.J."/>
            <person name="Tyson G.W."/>
            <person name="Hugenholtz P."/>
            <person name="Polz M.F."/>
            <person name="Zhang T."/>
        </authorList>
    </citation>
    <scope>NUCLEOTIDE SEQUENCE</scope>
    <source>
        <strain evidence="12">HKST-UBA01</strain>
    </source>
</reference>
<dbReference type="PANTHER" id="PTHR10815:SF5">
    <property type="entry name" value="METHYLATED-DNA--PROTEIN-CYSTEINE METHYLTRANSFERASE"/>
    <property type="match status" value="1"/>
</dbReference>
<comment type="catalytic activity">
    <reaction evidence="8 9">
        <text>a 6-O-methyl-2'-deoxyguanosine in DNA + L-cysteinyl-[protein] = S-methyl-L-cysteinyl-[protein] + a 2'-deoxyguanosine in DNA</text>
        <dbReference type="Rhea" id="RHEA:24000"/>
        <dbReference type="Rhea" id="RHEA-COMP:10131"/>
        <dbReference type="Rhea" id="RHEA-COMP:10132"/>
        <dbReference type="Rhea" id="RHEA-COMP:11367"/>
        <dbReference type="Rhea" id="RHEA-COMP:11368"/>
        <dbReference type="ChEBI" id="CHEBI:29950"/>
        <dbReference type="ChEBI" id="CHEBI:82612"/>
        <dbReference type="ChEBI" id="CHEBI:85445"/>
        <dbReference type="ChEBI" id="CHEBI:85448"/>
        <dbReference type="EC" id="2.1.1.63"/>
    </reaction>
</comment>
<keyword evidence="6 9" id="KW-0227">DNA damage</keyword>
<dbReference type="InterPro" id="IPR014048">
    <property type="entry name" value="MethylDNA_cys_MeTrfase_DNA-bd"/>
</dbReference>
<dbReference type="PANTHER" id="PTHR10815">
    <property type="entry name" value="METHYLATED-DNA--PROTEIN-CYSTEINE METHYLTRANSFERASE"/>
    <property type="match status" value="1"/>
</dbReference>
<comment type="subcellular location">
    <subcellularLocation>
        <location evidence="9">Cytoplasm</location>
    </subcellularLocation>
</comment>
<accession>A0A956RPL0</accession>
<dbReference type="SUPFAM" id="SSF53155">
    <property type="entry name" value="Methylated DNA-protein cysteine methyltransferase domain"/>
    <property type="match status" value="1"/>
</dbReference>
<comment type="catalytic activity">
    <reaction evidence="1 9">
        <text>a 4-O-methyl-thymidine in DNA + L-cysteinyl-[protein] = a thymidine in DNA + S-methyl-L-cysteinyl-[protein]</text>
        <dbReference type="Rhea" id="RHEA:53428"/>
        <dbReference type="Rhea" id="RHEA-COMP:10131"/>
        <dbReference type="Rhea" id="RHEA-COMP:10132"/>
        <dbReference type="Rhea" id="RHEA-COMP:13555"/>
        <dbReference type="Rhea" id="RHEA-COMP:13556"/>
        <dbReference type="ChEBI" id="CHEBI:29950"/>
        <dbReference type="ChEBI" id="CHEBI:82612"/>
        <dbReference type="ChEBI" id="CHEBI:137386"/>
        <dbReference type="ChEBI" id="CHEBI:137387"/>
        <dbReference type="EC" id="2.1.1.63"/>
    </reaction>
</comment>
<dbReference type="Proteomes" id="UP000697710">
    <property type="component" value="Unassembled WGS sequence"/>
</dbReference>
<gene>
    <name evidence="12" type="ORF">KC729_04090</name>
</gene>
<dbReference type="Gene3D" id="1.10.10.10">
    <property type="entry name" value="Winged helix-like DNA-binding domain superfamily/Winged helix DNA-binding domain"/>
    <property type="match status" value="1"/>
</dbReference>
<dbReference type="InterPro" id="IPR008332">
    <property type="entry name" value="MethylG_MeTrfase_N"/>
</dbReference>
<evidence type="ECO:0000259" key="10">
    <source>
        <dbReference type="Pfam" id="PF01035"/>
    </source>
</evidence>
<dbReference type="FunFam" id="1.10.10.10:FF:000214">
    <property type="entry name" value="Methylated-DNA--protein-cysteine methyltransferase"/>
    <property type="match status" value="1"/>
</dbReference>
<dbReference type="InterPro" id="IPR036631">
    <property type="entry name" value="MGMT_N_sf"/>
</dbReference>
<dbReference type="PROSITE" id="PS00374">
    <property type="entry name" value="MGMT"/>
    <property type="match status" value="1"/>
</dbReference>
<evidence type="ECO:0000259" key="11">
    <source>
        <dbReference type="Pfam" id="PF02870"/>
    </source>
</evidence>
<evidence type="ECO:0000256" key="9">
    <source>
        <dbReference type="HAMAP-Rule" id="MF_00772"/>
    </source>
</evidence>
<dbReference type="GO" id="GO:0005737">
    <property type="term" value="C:cytoplasm"/>
    <property type="evidence" value="ECO:0007669"/>
    <property type="project" value="UniProtKB-SubCell"/>
</dbReference>
<feature type="active site" description="Nucleophile; methyl group acceptor" evidence="9">
    <location>
        <position position="131"/>
    </location>
</feature>
<dbReference type="GO" id="GO:0032259">
    <property type="term" value="P:methylation"/>
    <property type="evidence" value="ECO:0007669"/>
    <property type="project" value="UniProtKB-KW"/>
</dbReference>
<comment type="caution">
    <text evidence="12">The sequence shown here is derived from an EMBL/GenBank/DDBJ whole genome shotgun (WGS) entry which is preliminary data.</text>
</comment>
<dbReference type="EMBL" id="JAGQHR010000074">
    <property type="protein sequence ID" value="MCA9726839.1"/>
    <property type="molecule type" value="Genomic_DNA"/>
</dbReference>
<evidence type="ECO:0000256" key="8">
    <source>
        <dbReference type="ARBA" id="ARBA00049348"/>
    </source>
</evidence>
<dbReference type="InterPro" id="IPR001497">
    <property type="entry name" value="MethylDNA_cys_MeTrfase_AS"/>
</dbReference>
<dbReference type="GO" id="GO:0006307">
    <property type="term" value="P:DNA alkylation repair"/>
    <property type="evidence" value="ECO:0007669"/>
    <property type="project" value="UniProtKB-UniRule"/>
</dbReference>
<dbReference type="AlphaFoldDB" id="A0A956RPL0"/>
<dbReference type="InterPro" id="IPR023546">
    <property type="entry name" value="MGMT"/>
</dbReference>
<evidence type="ECO:0000256" key="2">
    <source>
        <dbReference type="ARBA" id="ARBA00008711"/>
    </source>
</evidence>
<dbReference type="Pfam" id="PF01035">
    <property type="entry name" value="DNA_binding_1"/>
    <property type="match status" value="1"/>
</dbReference>
<evidence type="ECO:0000256" key="4">
    <source>
        <dbReference type="ARBA" id="ARBA00022603"/>
    </source>
</evidence>
<feature type="domain" description="Methylguanine DNA methyltransferase ribonuclease-like" evidence="11">
    <location>
        <begin position="1"/>
        <end position="76"/>
    </location>
</feature>
<keyword evidence="4 9" id="KW-0489">Methyltransferase</keyword>
<proteinExistence type="inferred from homology"/>
<dbReference type="InterPro" id="IPR036388">
    <property type="entry name" value="WH-like_DNA-bd_sf"/>
</dbReference>
<dbReference type="SUPFAM" id="SSF46767">
    <property type="entry name" value="Methylated DNA-protein cysteine methyltransferase, C-terminal domain"/>
    <property type="match status" value="1"/>
</dbReference>
<keyword evidence="3 9" id="KW-0963">Cytoplasm</keyword>
<comment type="function">
    <text evidence="9">Involved in the cellular defense against the biological effects of O6-methylguanine (O6-MeG) and O4-methylthymine (O4-MeT) in DNA. Repairs the methylated nucleobase in DNA by stoichiometrically transferring the methyl group to a cysteine residue in the enzyme. This is a suicide reaction: the enzyme is irreversibly inactivated.</text>
</comment>
<comment type="similarity">
    <text evidence="2 9">Belongs to the MGMT family.</text>
</comment>
<evidence type="ECO:0000256" key="1">
    <source>
        <dbReference type="ARBA" id="ARBA00001286"/>
    </source>
</evidence>
<feature type="domain" description="Methylated-DNA-[protein]-cysteine S-methyltransferase DNA binding" evidence="10">
    <location>
        <begin position="80"/>
        <end position="160"/>
    </location>
</feature>
<dbReference type="Gene3D" id="3.30.160.70">
    <property type="entry name" value="Methylated DNA-protein cysteine methyltransferase domain"/>
    <property type="match status" value="1"/>
</dbReference>
<dbReference type="GO" id="GO:0003908">
    <property type="term" value="F:methylated-DNA-[protein]-cysteine S-methyltransferase activity"/>
    <property type="evidence" value="ECO:0007669"/>
    <property type="project" value="UniProtKB-UniRule"/>
</dbReference>
<organism evidence="12 13">
    <name type="scientific">Eiseniibacteriota bacterium</name>
    <dbReference type="NCBI Taxonomy" id="2212470"/>
    <lineage>
        <taxon>Bacteria</taxon>
        <taxon>Candidatus Eiseniibacteriota</taxon>
    </lineage>
</organism>
<reference evidence="12" key="1">
    <citation type="submission" date="2020-04" db="EMBL/GenBank/DDBJ databases">
        <authorList>
            <person name="Zhang T."/>
        </authorList>
    </citation>
    <scope>NUCLEOTIDE SEQUENCE</scope>
    <source>
        <strain evidence="12">HKST-UBA01</strain>
    </source>
</reference>
<dbReference type="InterPro" id="IPR036217">
    <property type="entry name" value="MethylDNA_cys_MeTrfase_DNAb"/>
</dbReference>
<dbReference type="EC" id="2.1.1.63" evidence="9"/>
<evidence type="ECO:0000256" key="7">
    <source>
        <dbReference type="ARBA" id="ARBA00023204"/>
    </source>
</evidence>
<evidence type="ECO:0000256" key="5">
    <source>
        <dbReference type="ARBA" id="ARBA00022679"/>
    </source>
</evidence>
<comment type="miscellaneous">
    <text evidence="9">This enzyme catalyzes only one turnover and therefore is not strictly catalytic. According to one definition, an enzyme is a biocatalyst that acts repeatedly and over many reaction cycles.</text>
</comment>
<name>A0A956RPL0_UNCEI</name>
<sequence>MSYQCLESPIGPLLIAADGKGLREIRFLGREIPTIPTEWEEADADTKAGSIVERTVTQLREYFAGKRRSFRLPLAPRGTEFQQSVWDALCGIGYGEIVSYGEIAKRVGSPQASRAVGAANGSNPIPIVIPCHRVIGASGMLTGYGGGLDIKEHLLRLEGVPVKTGDSRKSRVPADQMRLML</sequence>
<evidence type="ECO:0000313" key="13">
    <source>
        <dbReference type="Proteomes" id="UP000697710"/>
    </source>
</evidence>
<dbReference type="CDD" id="cd06445">
    <property type="entry name" value="ATase"/>
    <property type="match status" value="1"/>
</dbReference>
<keyword evidence="5 9" id="KW-0808">Transferase</keyword>
<dbReference type="Pfam" id="PF02870">
    <property type="entry name" value="Methyltransf_1N"/>
    <property type="match status" value="1"/>
</dbReference>